<feature type="domain" description="Glutamine amidotransferase" evidence="2">
    <location>
        <begin position="4"/>
        <end position="184"/>
    </location>
</feature>
<dbReference type="GO" id="GO:0005829">
    <property type="term" value="C:cytosol"/>
    <property type="evidence" value="ECO:0007669"/>
    <property type="project" value="TreeGrafter"/>
</dbReference>
<dbReference type="GO" id="GO:0004049">
    <property type="term" value="F:anthranilate synthase activity"/>
    <property type="evidence" value="ECO:0007669"/>
    <property type="project" value="TreeGrafter"/>
</dbReference>
<dbReference type="SUPFAM" id="SSF52317">
    <property type="entry name" value="Class I glutamine amidotransferase-like"/>
    <property type="match status" value="1"/>
</dbReference>
<dbReference type="Pfam" id="PF00117">
    <property type="entry name" value="GATase"/>
    <property type="match status" value="1"/>
</dbReference>
<dbReference type="eggNOG" id="COG0512">
    <property type="taxonomic scope" value="Bacteria"/>
</dbReference>
<dbReference type="PRINTS" id="PR00096">
    <property type="entry name" value="GATASE"/>
</dbReference>
<dbReference type="Proteomes" id="UP000014139">
    <property type="component" value="Unassembled WGS sequence"/>
</dbReference>
<dbReference type="PRINTS" id="PR00099">
    <property type="entry name" value="CPSGATASE"/>
</dbReference>
<dbReference type="EMBL" id="AOUO01000071">
    <property type="protein sequence ID" value="EOD69366.1"/>
    <property type="molecule type" value="Genomic_DNA"/>
</dbReference>
<dbReference type="NCBIfam" id="TIGR00566">
    <property type="entry name" value="trpG_papA"/>
    <property type="match status" value="1"/>
</dbReference>
<dbReference type="FunFam" id="3.40.50.880:FF:000003">
    <property type="entry name" value="Anthranilate synthase component II"/>
    <property type="match status" value="1"/>
</dbReference>
<dbReference type="OrthoDB" id="9803598at2"/>
<keyword evidence="1 3" id="KW-0315">Glutamine amidotransferase</keyword>
<dbReference type="GO" id="GO:0000162">
    <property type="term" value="P:L-tryptophan biosynthetic process"/>
    <property type="evidence" value="ECO:0007669"/>
    <property type="project" value="TreeGrafter"/>
</dbReference>
<evidence type="ECO:0000256" key="1">
    <source>
        <dbReference type="ARBA" id="ARBA00022962"/>
    </source>
</evidence>
<name>R1IA07_9PSEU</name>
<dbReference type="InterPro" id="IPR006221">
    <property type="entry name" value="TrpG/PapA_dom"/>
</dbReference>
<dbReference type="InterPro" id="IPR050472">
    <property type="entry name" value="Anth_synth/Amidotransfase"/>
</dbReference>
<dbReference type="PANTHER" id="PTHR43418">
    <property type="entry name" value="MULTIFUNCTIONAL TRYPTOPHAN BIOSYNTHESIS PROTEIN-RELATED"/>
    <property type="match status" value="1"/>
</dbReference>
<evidence type="ECO:0000313" key="3">
    <source>
        <dbReference type="EMBL" id="EOD69366.1"/>
    </source>
</evidence>
<dbReference type="Gene3D" id="3.40.50.880">
    <property type="match status" value="1"/>
</dbReference>
<accession>R1IA07</accession>
<dbReference type="RefSeq" id="WP_003063832.1">
    <property type="nucleotide sequence ID" value="NZ_AOUO01000071.1"/>
</dbReference>
<dbReference type="AlphaFoldDB" id="R1IA07"/>
<gene>
    <name evidence="3" type="ORF">H480_06568</name>
</gene>
<dbReference type="PANTHER" id="PTHR43418:SF4">
    <property type="entry name" value="MULTIFUNCTIONAL TRYPTOPHAN BIOSYNTHESIS PROTEIN"/>
    <property type="match status" value="1"/>
</dbReference>
<protein>
    <submittedName>
        <fullName evidence="3">Glutamine amidotransferase of anthranilate synthase or aminodeoxychorismate synthase</fullName>
    </submittedName>
</protein>
<reference evidence="3 4" key="1">
    <citation type="submission" date="2013-02" db="EMBL/GenBank/DDBJ databases">
        <title>Draft genome sequence of Amycolatopsis vancoresmycina strain DSM 44592T.</title>
        <authorList>
            <person name="Kumar S."/>
            <person name="Kaur N."/>
            <person name="Kaur C."/>
            <person name="Raghava G.P.S."/>
            <person name="Mayilraj S."/>
        </authorList>
    </citation>
    <scope>NUCLEOTIDE SEQUENCE [LARGE SCALE GENOMIC DNA]</scope>
    <source>
        <strain evidence="3 4">DSM 44592</strain>
    </source>
</reference>
<sequence length="193" mass="20404">MICVLDNYDSFVYNLVQYLGDLGAACRVFRNDEVSVAEVAALAPELLVISPGPGDPADAGISVDLVRALAGRVPMLGVCLGHQAIATAFGARVVHAAEPMHGKCSSVAHDAHGVFAGIRNPVTVARYHSLVVDPASLPAELVVTAWSDTGEIMGLRHRAHPIEGVQFHPESLFTEDGVAMVANAMRSRTLVRS</sequence>
<evidence type="ECO:0000313" key="4">
    <source>
        <dbReference type="Proteomes" id="UP000014139"/>
    </source>
</evidence>
<dbReference type="PROSITE" id="PS51273">
    <property type="entry name" value="GATASE_TYPE_1"/>
    <property type="match status" value="1"/>
</dbReference>
<evidence type="ECO:0000259" key="2">
    <source>
        <dbReference type="Pfam" id="PF00117"/>
    </source>
</evidence>
<dbReference type="InterPro" id="IPR017926">
    <property type="entry name" value="GATASE"/>
</dbReference>
<dbReference type="GO" id="GO:0016740">
    <property type="term" value="F:transferase activity"/>
    <property type="evidence" value="ECO:0007669"/>
    <property type="project" value="UniProtKB-KW"/>
</dbReference>
<proteinExistence type="predicted"/>
<organism evidence="3 4">
    <name type="scientific">Amycolatopsis vancoresmycina DSM 44592</name>
    <dbReference type="NCBI Taxonomy" id="1292037"/>
    <lineage>
        <taxon>Bacteria</taxon>
        <taxon>Bacillati</taxon>
        <taxon>Actinomycetota</taxon>
        <taxon>Actinomycetes</taxon>
        <taxon>Pseudonocardiales</taxon>
        <taxon>Pseudonocardiaceae</taxon>
        <taxon>Amycolatopsis</taxon>
    </lineage>
</organism>
<keyword evidence="4" id="KW-1185">Reference proteome</keyword>
<comment type="caution">
    <text evidence="3">The sequence shown here is derived from an EMBL/GenBank/DDBJ whole genome shotgun (WGS) entry which is preliminary data.</text>
</comment>
<dbReference type="PATRIC" id="fig|1292037.4.peg.1275"/>
<dbReference type="PRINTS" id="PR00097">
    <property type="entry name" value="ANTSNTHASEII"/>
</dbReference>
<keyword evidence="3" id="KW-0808">Transferase</keyword>
<dbReference type="InterPro" id="IPR029062">
    <property type="entry name" value="Class_I_gatase-like"/>
</dbReference>
<dbReference type="CDD" id="cd01743">
    <property type="entry name" value="GATase1_Anthranilate_Synthase"/>
    <property type="match status" value="1"/>
</dbReference>